<evidence type="ECO:0000313" key="1">
    <source>
        <dbReference type="EMBL" id="EJK57052.1"/>
    </source>
</evidence>
<proteinExistence type="predicted"/>
<organism evidence="1 2">
    <name type="scientific">Thalassiosira oceanica</name>
    <name type="common">Marine diatom</name>
    <dbReference type="NCBI Taxonomy" id="159749"/>
    <lineage>
        <taxon>Eukaryota</taxon>
        <taxon>Sar</taxon>
        <taxon>Stramenopiles</taxon>
        <taxon>Ochrophyta</taxon>
        <taxon>Bacillariophyta</taxon>
        <taxon>Coscinodiscophyceae</taxon>
        <taxon>Thalassiosirophycidae</taxon>
        <taxon>Thalassiosirales</taxon>
        <taxon>Thalassiosiraceae</taxon>
        <taxon>Thalassiosira</taxon>
    </lineage>
</organism>
<protein>
    <submittedName>
        <fullName evidence="1">Uncharacterized protein</fullName>
    </submittedName>
</protein>
<evidence type="ECO:0000313" key="2">
    <source>
        <dbReference type="Proteomes" id="UP000266841"/>
    </source>
</evidence>
<dbReference type="EMBL" id="AGNL01029677">
    <property type="protein sequence ID" value="EJK57052.1"/>
    <property type="molecule type" value="Genomic_DNA"/>
</dbReference>
<accession>K0SEJ5</accession>
<dbReference type="Proteomes" id="UP000266841">
    <property type="component" value="Unassembled WGS sequence"/>
</dbReference>
<sequence>PISTYALVELFPQGGCWLEELGQKWRAASETSSRIRSLSFVRRLRLPMGAPSLDHEKSQGA</sequence>
<gene>
    <name evidence="1" type="ORF">THAOC_22949</name>
</gene>
<comment type="caution">
    <text evidence="1">The sequence shown here is derived from an EMBL/GenBank/DDBJ whole genome shotgun (WGS) entry which is preliminary data.</text>
</comment>
<keyword evidence="2" id="KW-1185">Reference proteome</keyword>
<reference evidence="1 2" key="1">
    <citation type="journal article" date="2012" name="Genome Biol.">
        <title>Genome and low-iron response of an oceanic diatom adapted to chronic iron limitation.</title>
        <authorList>
            <person name="Lommer M."/>
            <person name="Specht M."/>
            <person name="Roy A.S."/>
            <person name="Kraemer L."/>
            <person name="Andreson R."/>
            <person name="Gutowska M.A."/>
            <person name="Wolf J."/>
            <person name="Bergner S.V."/>
            <person name="Schilhabel M.B."/>
            <person name="Klostermeier U.C."/>
            <person name="Beiko R.G."/>
            <person name="Rosenstiel P."/>
            <person name="Hippler M."/>
            <person name="Laroche J."/>
        </authorList>
    </citation>
    <scope>NUCLEOTIDE SEQUENCE [LARGE SCALE GENOMIC DNA]</scope>
    <source>
        <strain evidence="1 2">CCMP1005</strain>
    </source>
</reference>
<dbReference type="AlphaFoldDB" id="K0SEJ5"/>
<feature type="non-terminal residue" evidence="1">
    <location>
        <position position="1"/>
    </location>
</feature>
<name>K0SEJ5_THAOC</name>